<protein>
    <submittedName>
        <fullName evidence="3">Serine/arginine-rich splicing factor SC35-like</fullName>
    </submittedName>
</protein>
<organism evidence="2 3">
    <name type="scientific">Arachis duranensis</name>
    <name type="common">Wild peanut</name>
    <dbReference type="NCBI Taxonomy" id="130453"/>
    <lineage>
        <taxon>Eukaryota</taxon>
        <taxon>Viridiplantae</taxon>
        <taxon>Streptophyta</taxon>
        <taxon>Embryophyta</taxon>
        <taxon>Tracheophyta</taxon>
        <taxon>Spermatophyta</taxon>
        <taxon>Magnoliopsida</taxon>
        <taxon>eudicotyledons</taxon>
        <taxon>Gunneridae</taxon>
        <taxon>Pentapetalae</taxon>
        <taxon>rosids</taxon>
        <taxon>fabids</taxon>
        <taxon>Fabales</taxon>
        <taxon>Fabaceae</taxon>
        <taxon>Papilionoideae</taxon>
        <taxon>50 kb inversion clade</taxon>
        <taxon>dalbergioids sensu lato</taxon>
        <taxon>Dalbergieae</taxon>
        <taxon>Pterocarpus clade</taxon>
        <taxon>Arachis</taxon>
    </lineage>
</organism>
<dbReference type="KEGG" id="adu:107474749"/>
<evidence type="ECO:0000313" key="3">
    <source>
        <dbReference type="RefSeq" id="XP_015949876.1"/>
    </source>
</evidence>
<dbReference type="GeneID" id="107474749"/>
<feature type="compositionally biased region" description="Polar residues" evidence="1">
    <location>
        <begin position="15"/>
        <end position="25"/>
    </location>
</feature>
<proteinExistence type="predicted"/>
<dbReference type="RefSeq" id="XP_015949876.1">
    <property type="nucleotide sequence ID" value="XM_016094390.1"/>
</dbReference>
<feature type="compositionally biased region" description="Basic and acidic residues" evidence="1">
    <location>
        <begin position="125"/>
        <end position="134"/>
    </location>
</feature>
<name>A0A6P4CEV6_ARADU</name>
<feature type="compositionally biased region" description="Low complexity" evidence="1">
    <location>
        <begin position="82"/>
        <end position="98"/>
    </location>
</feature>
<dbReference type="Proteomes" id="UP000515211">
    <property type="component" value="Chromosome 2"/>
</dbReference>
<keyword evidence="2" id="KW-1185">Reference proteome</keyword>
<reference evidence="3" key="2">
    <citation type="submission" date="2025-08" db="UniProtKB">
        <authorList>
            <consortium name="RefSeq"/>
        </authorList>
    </citation>
    <scope>IDENTIFICATION</scope>
    <source>
        <tissue evidence="3">Whole plant</tissue>
    </source>
</reference>
<feature type="region of interest" description="Disordered" evidence="1">
    <location>
        <begin position="1"/>
        <end position="134"/>
    </location>
</feature>
<accession>A0A6P4CEV6</accession>
<dbReference type="AlphaFoldDB" id="A0A6P4CEV6"/>
<feature type="compositionally biased region" description="Polar residues" evidence="1">
    <location>
        <begin position="43"/>
        <end position="55"/>
    </location>
</feature>
<gene>
    <name evidence="3" type="primary">LOC107474749</name>
</gene>
<evidence type="ECO:0000256" key="1">
    <source>
        <dbReference type="SAM" id="MobiDB-lite"/>
    </source>
</evidence>
<sequence length="134" mass="14227">MAARSRQAALDESRGAQTVAQQPRQAANKRTRGGRKPSYIRPKTSSKASSQPEKQSASGGLRRSTRSRASSQSQPAITSSQPNSTNSRSKPTSSSTRPKSPPAGTLHPRPNRKPIRSLTQQPPAPKEKGAASSS</sequence>
<feature type="compositionally biased region" description="Low complexity" evidence="1">
    <location>
        <begin position="56"/>
        <end position="74"/>
    </location>
</feature>
<evidence type="ECO:0000313" key="2">
    <source>
        <dbReference type="Proteomes" id="UP000515211"/>
    </source>
</evidence>
<reference evidence="2" key="1">
    <citation type="journal article" date="2016" name="Nat. Genet.">
        <title>The genome sequences of Arachis duranensis and Arachis ipaensis, the diploid ancestors of cultivated peanut.</title>
        <authorList>
            <person name="Bertioli D.J."/>
            <person name="Cannon S.B."/>
            <person name="Froenicke L."/>
            <person name="Huang G."/>
            <person name="Farmer A.D."/>
            <person name="Cannon E.K."/>
            <person name="Liu X."/>
            <person name="Gao D."/>
            <person name="Clevenger J."/>
            <person name="Dash S."/>
            <person name="Ren L."/>
            <person name="Moretzsohn M.C."/>
            <person name="Shirasawa K."/>
            <person name="Huang W."/>
            <person name="Vidigal B."/>
            <person name="Abernathy B."/>
            <person name="Chu Y."/>
            <person name="Niederhuth C.E."/>
            <person name="Umale P."/>
            <person name="Araujo A.C."/>
            <person name="Kozik A."/>
            <person name="Kim K.D."/>
            <person name="Burow M.D."/>
            <person name="Varshney R.K."/>
            <person name="Wang X."/>
            <person name="Zhang X."/>
            <person name="Barkley N."/>
            <person name="Guimaraes P.M."/>
            <person name="Isobe S."/>
            <person name="Guo B."/>
            <person name="Liao B."/>
            <person name="Stalker H.T."/>
            <person name="Schmitz R.J."/>
            <person name="Scheffler B.E."/>
            <person name="Leal-Bertioli S.C."/>
            <person name="Xun X."/>
            <person name="Jackson S.A."/>
            <person name="Michelmore R."/>
            <person name="Ozias-Akins P."/>
        </authorList>
    </citation>
    <scope>NUCLEOTIDE SEQUENCE [LARGE SCALE GENOMIC DNA]</scope>
    <source>
        <strain evidence="2">cv. V14167</strain>
    </source>
</reference>